<reference evidence="1" key="1">
    <citation type="journal article" date="2015" name="Nature">
        <title>Complex archaea that bridge the gap between prokaryotes and eukaryotes.</title>
        <authorList>
            <person name="Spang A."/>
            <person name="Saw J.H."/>
            <person name="Jorgensen S.L."/>
            <person name="Zaremba-Niedzwiedzka K."/>
            <person name="Martijn J."/>
            <person name="Lind A.E."/>
            <person name="van Eijk R."/>
            <person name="Schleper C."/>
            <person name="Guy L."/>
            <person name="Ettema T.J."/>
        </authorList>
    </citation>
    <scope>NUCLEOTIDE SEQUENCE</scope>
</reference>
<dbReference type="EMBL" id="LAZR01049209">
    <property type="protein sequence ID" value="KKK90173.1"/>
    <property type="molecule type" value="Genomic_DNA"/>
</dbReference>
<protein>
    <submittedName>
        <fullName evidence="1">Uncharacterized protein</fullName>
    </submittedName>
</protein>
<comment type="caution">
    <text evidence="1">The sequence shown here is derived from an EMBL/GenBank/DDBJ whole genome shotgun (WGS) entry which is preliminary data.</text>
</comment>
<accession>A0A0F8Z8U5</accession>
<name>A0A0F8Z8U5_9ZZZZ</name>
<evidence type="ECO:0000313" key="1">
    <source>
        <dbReference type="EMBL" id="KKK90173.1"/>
    </source>
</evidence>
<sequence>MRRYTEEQYGDVARVLSTARERVNYTEGLVLERMPRVRDHLQFVAEDFADLFTADNPETCCGQPIDAVYEFCLQRGEDHRY</sequence>
<organism evidence="1">
    <name type="scientific">marine sediment metagenome</name>
    <dbReference type="NCBI Taxonomy" id="412755"/>
    <lineage>
        <taxon>unclassified sequences</taxon>
        <taxon>metagenomes</taxon>
        <taxon>ecological metagenomes</taxon>
    </lineage>
</organism>
<gene>
    <name evidence="1" type="ORF">LCGC14_2725760</name>
</gene>
<proteinExistence type="predicted"/>
<feature type="non-terminal residue" evidence="1">
    <location>
        <position position="81"/>
    </location>
</feature>
<dbReference type="AlphaFoldDB" id="A0A0F8Z8U5"/>